<name>A0A315EBY1_9BURK</name>
<evidence type="ECO:0000313" key="2">
    <source>
        <dbReference type="EMBL" id="PUE54609.1"/>
    </source>
</evidence>
<dbReference type="PROSITE" id="PS50846">
    <property type="entry name" value="HMA_2"/>
    <property type="match status" value="1"/>
</dbReference>
<dbReference type="OrthoDB" id="9813965at2"/>
<organism evidence="2 3">
    <name type="scientific">Limnohabitans parvus II-B4</name>
    <dbReference type="NCBI Taxonomy" id="1293052"/>
    <lineage>
        <taxon>Bacteria</taxon>
        <taxon>Pseudomonadati</taxon>
        <taxon>Pseudomonadota</taxon>
        <taxon>Betaproteobacteria</taxon>
        <taxon>Burkholderiales</taxon>
        <taxon>Comamonadaceae</taxon>
        <taxon>Limnohabitans</taxon>
    </lineage>
</organism>
<dbReference type="RefSeq" id="WP_108312565.1">
    <property type="nucleotide sequence ID" value="NZ_NESN01000002.1"/>
</dbReference>
<comment type="caution">
    <text evidence="2">The sequence shown here is derived from an EMBL/GenBank/DDBJ whole genome shotgun (WGS) entry which is preliminary data.</text>
</comment>
<dbReference type="Pfam" id="PF00403">
    <property type="entry name" value="HMA"/>
    <property type="match status" value="1"/>
</dbReference>
<proteinExistence type="predicted"/>
<reference evidence="2 3" key="1">
    <citation type="submission" date="2017-04" db="EMBL/GenBank/DDBJ databases">
        <title>Unexpected and diverse lifestyles within the genus Limnohabitans.</title>
        <authorList>
            <person name="Kasalicky V."/>
            <person name="Mehrshad M."/>
            <person name="Andrei S.-A."/>
            <person name="Salcher M."/>
            <person name="Kratochvilova H."/>
            <person name="Simek K."/>
            <person name="Ghai R."/>
        </authorList>
    </citation>
    <scope>NUCLEOTIDE SEQUENCE [LARGE SCALE GENOMIC DNA]</scope>
    <source>
        <strain evidence="2 3">II-B4</strain>
    </source>
</reference>
<dbReference type="EMBL" id="NESN01000002">
    <property type="protein sequence ID" value="PUE54609.1"/>
    <property type="molecule type" value="Genomic_DNA"/>
</dbReference>
<dbReference type="InterPro" id="IPR036163">
    <property type="entry name" value="HMA_dom_sf"/>
</dbReference>
<protein>
    <submittedName>
        <fullName evidence="2">Heavy metal transport/detoxification protein</fullName>
    </submittedName>
</protein>
<keyword evidence="3" id="KW-1185">Reference proteome</keyword>
<evidence type="ECO:0000313" key="3">
    <source>
        <dbReference type="Proteomes" id="UP000250790"/>
    </source>
</evidence>
<dbReference type="Proteomes" id="UP000250790">
    <property type="component" value="Unassembled WGS sequence"/>
</dbReference>
<evidence type="ECO:0000259" key="1">
    <source>
        <dbReference type="PROSITE" id="PS50846"/>
    </source>
</evidence>
<dbReference type="GO" id="GO:0046872">
    <property type="term" value="F:metal ion binding"/>
    <property type="evidence" value="ECO:0007669"/>
    <property type="project" value="InterPro"/>
</dbReference>
<feature type="domain" description="HMA" evidence="1">
    <location>
        <begin position="1"/>
        <end position="64"/>
    </location>
</feature>
<dbReference type="CDD" id="cd00371">
    <property type="entry name" value="HMA"/>
    <property type="match status" value="1"/>
</dbReference>
<dbReference type="InterPro" id="IPR006121">
    <property type="entry name" value="HMA_dom"/>
</dbReference>
<gene>
    <name evidence="2" type="ORF">B9Z37_07130</name>
</gene>
<dbReference type="SUPFAM" id="SSF55008">
    <property type="entry name" value="HMA, heavy metal-associated domain"/>
    <property type="match status" value="1"/>
</dbReference>
<accession>A0A315EBY1</accession>
<dbReference type="Gene3D" id="3.30.70.100">
    <property type="match status" value="1"/>
</dbReference>
<dbReference type="AlphaFoldDB" id="A0A315EBY1"/>
<sequence>MNQIFTVEGMTCGHCEKAVTKALLALDVQAKVVIDRAQNTVQVESEETRAALSKTIADAGYRVVA</sequence>